<dbReference type="PROSITE" id="PS50096">
    <property type="entry name" value="IQ"/>
    <property type="match status" value="1"/>
</dbReference>
<accession>A0ABQ9IXU1</accession>
<dbReference type="EMBL" id="JAPWTJ010002131">
    <property type="protein sequence ID" value="KAJ8967802.1"/>
    <property type="molecule type" value="Genomic_DNA"/>
</dbReference>
<feature type="compositionally biased region" description="Basic and acidic residues" evidence="1">
    <location>
        <begin position="1"/>
        <end position="14"/>
    </location>
</feature>
<comment type="caution">
    <text evidence="2">The sequence shown here is derived from an EMBL/GenBank/DDBJ whole genome shotgun (WGS) entry which is preliminary data.</text>
</comment>
<keyword evidence="3" id="KW-1185">Reference proteome</keyword>
<dbReference type="InterPro" id="IPR000048">
    <property type="entry name" value="IQ_motif_EF-hand-BS"/>
</dbReference>
<dbReference type="CDD" id="cd23767">
    <property type="entry name" value="IQCD"/>
    <property type="match status" value="1"/>
</dbReference>
<evidence type="ECO:0000313" key="2">
    <source>
        <dbReference type="EMBL" id="KAJ8967802.1"/>
    </source>
</evidence>
<evidence type="ECO:0000313" key="3">
    <source>
        <dbReference type="Proteomes" id="UP001162164"/>
    </source>
</evidence>
<protein>
    <submittedName>
        <fullName evidence="2">Uncharacterized protein</fullName>
    </submittedName>
</protein>
<organism evidence="2 3">
    <name type="scientific">Molorchus minor</name>
    <dbReference type="NCBI Taxonomy" id="1323400"/>
    <lineage>
        <taxon>Eukaryota</taxon>
        <taxon>Metazoa</taxon>
        <taxon>Ecdysozoa</taxon>
        <taxon>Arthropoda</taxon>
        <taxon>Hexapoda</taxon>
        <taxon>Insecta</taxon>
        <taxon>Pterygota</taxon>
        <taxon>Neoptera</taxon>
        <taxon>Endopterygota</taxon>
        <taxon>Coleoptera</taxon>
        <taxon>Polyphaga</taxon>
        <taxon>Cucujiformia</taxon>
        <taxon>Chrysomeloidea</taxon>
        <taxon>Cerambycidae</taxon>
        <taxon>Lamiinae</taxon>
        <taxon>Monochamini</taxon>
        <taxon>Molorchus</taxon>
    </lineage>
</organism>
<gene>
    <name evidence="2" type="ORF">NQ317_013590</name>
</gene>
<dbReference type="Proteomes" id="UP001162164">
    <property type="component" value="Unassembled WGS sequence"/>
</dbReference>
<sequence>MLNDQKNEAKDFMKMRQQQGVSEKNSPRVPTMEEFLSKKKVSTSVTQQKKINRANESMPQGPEFGPLTISFMKACPSKFYQTLETNEWKQFQAKIKKSKRRNRKWLSKVDAAVIIQRAYRGYRRRKLVKMLNKEVKRKCRPHVPTFRPRGGRILDMFSPSKNSIAKVRINEISRTLLSPVRKQLLSDTSLFQKDRETVLVLGGIDIHSDYGTGKNTGRNIFRYVPDDNKWGICGRTARTETSSLCGAGQIHEKTRYAANPPS</sequence>
<proteinExistence type="predicted"/>
<dbReference type="Pfam" id="PF00612">
    <property type="entry name" value="IQ"/>
    <property type="match status" value="1"/>
</dbReference>
<evidence type="ECO:0000256" key="1">
    <source>
        <dbReference type="SAM" id="MobiDB-lite"/>
    </source>
</evidence>
<reference evidence="2" key="1">
    <citation type="journal article" date="2023" name="Insect Mol. Biol.">
        <title>Genome sequencing provides insights into the evolution of gene families encoding plant cell wall-degrading enzymes in longhorned beetles.</title>
        <authorList>
            <person name="Shin N.R."/>
            <person name="Okamura Y."/>
            <person name="Kirsch R."/>
            <person name="Pauchet Y."/>
        </authorList>
    </citation>
    <scope>NUCLEOTIDE SEQUENCE</scope>
    <source>
        <strain evidence="2">MMC_N1</strain>
    </source>
</reference>
<name>A0ABQ9IXU1_9CUCU</name>
<feature type="region of interest" description="Disordered" evidence="1">
    <location>
        <begin position="1"/>
        <end position="45"/>
    </location>
</feature>